<evidence type="ECO:0000256" key="1">
    <source>
        <dbReference type="SAM" id="MobiDB-lite"/>
    </source>
</evidence>
<proteinExistence type="predicted"/>
<keyword evidence="3" id="KW-1185">Reference proteome</keyword>
<protein>
    <recommendedName>
        <fullName evidence="4">Phorbol-ester/DAG-type domain-containing protein</fullName>
    </recommendedName>
</protein>
<feature type="region of interest" description="Disordered" evidence="1">
    <location>
        <begin position="113"/>
        <end position="158"/>
    </location>
</feature>
<name>A0ABQ9ZGM5_9CRUS</name>
<accession>A0ABQ9ZGM5</accession>
<dbReference type="EMBL" id="JAOYFB010000003">
    <property type="protein sequence ID" value="KAK4012049.1"/>
    <property type="molecule type" value="Genomic_DNA"/>
</dbReference>
<gene>
    <name evidence="2" type="ORF">OUZ56_021151</name>
</gene>
<evidence type="ECO:0000313" key="2">
    <source>
        <dbReference type="EMBL" id="KAK4012049.1"/>
    </source>
</evidence>
<evidence type="ECO:0000313" key="3">
    <source>
        <dbReference type="Proteomes" id="UP001234178"/>
    </source>
</evidence>
<evidence type="ECO:0008006" key="4">
    <source>
        <dbReference type="Google" id="ProtNLM"/>
    </source>
</evidence>
<feature type="compositionally biased region" description="Low complexity" evidence="1">
    <location>
        <begin position="130"/>
        <end position="141"/>
    </location>
</feature>
<organism evidence="2 3">
    <name type="scientific">Daphnia magna</name>
    <dbReference type="NCBI Taxonomy" id="35525"/>
    <lineage>
        <taxon>Eukaryota</taxon>
        <taxon>Metazoa</taxon>
        <taxon>Ecdysozoa</taxon>
        <taxon>Arthropoda</taxon>
        <taxon>Crustacea</taxon>
        <taxon>Branchiopoda</taxon>
        <taxon>Diplostraca</taxon>
        <taxon>Cladocera</taxon>
        <taxon>Anomopoda</taxon>
        <taxon>Daphniidae</taxon>
        <taxon>Daphnia</taxon>
    </lineage>
</organism>
<reference evidence="2 3" key="1">
    <citation type="journal article" date="2023" name="Nucleic Acids Res.">
        <title>The hologenome of Daphnia magna reveals possible DNA methylation and microbiome-mediated evolution of the host genome.</title>
        <authorList>
            <person name="Chaturvedi A."/>
            <person name="Li X."/>
            <person name="Dhandapani V."/>
            <person name="Marshall H."/>
            <person name="Kissane S."/>
            <person name="Cuenca-Cambronero M."/>
            <person name="Asole G."/>
            <person name="Calvet F."/>
            <person name="Ruiz-Romero M."/>
            <person name="Marangio P."/>
            <person name="Guigo R."/>
            <person name="Rago D."/>
            <person name="Mirbahai L."/>
            <person name="Eastwood N."/>
            <person name="Colbourne J.K."/>
            <person name="Zhou J."/>
            <person name="Mallon E."/>
            <person name="Orsini L."/>
        </authorList>
    </citation>
    <scope>NUCLEOTIDE SEQUENCE [LARGE SCALE GENOMIC DNA]</scope>
    <source>
        <strain evidence="2">LRV0_1</strain>
    </source>
</reference>
<dbReference type="Proteomes" id="UP001234178">
    <property type="component" value="Unassembled WGS sequence"/>
</dbReference>
<comment type="caution">
    <text evidence="2">The sequence shown here is derived from an EMBL/GenBank/DDBJ whole genome shotgun (WGS) entry which is preliminary data.</text>
</comment>
<sequence length="269" mass="27204">MSIAALSCSSQLGRFSHGAVGRAGTAGASLATLTLALEMDDHCLNRGSSSPFVSEITRYKLALLQQHGGAAVAAAGQHAFDARLADENNYLKSASGSGVQSLAVSSTAGVASGASGGQSFENGASSGRPRSASLSLVSRHSSPSHHPTHSHPPTPPVESAPVLLARVKIAAAPSPYSRLLCACLPTCCCDCSLLSSIAECQVVYHQACARYIGSASNETPAGCCPSASSITTGSNDAALNDVPSPTLPQTVPQDVFSAIAIGCCEVVHE</sequence>